<organism evidence="2 3">
    <name type="scientific">Terrabacter terrae</name>
    <dbReference type="NCBI Taxonomy" id="318434"/>
    <lineage>
        <taxon>Bacteria</taxon>
        <taxon>Bacillati</taxon>
        <taxon>Actinomycetota</taxon>
        <taxon>Actinomycetes</taxon>
        <taxon>Micrococcales</taxon>
        <taxon>Intrasporangiaceae</taxon>
        <taxon>Terrabacter</taxon>
    </lineage>
</organism>
<comment type="caution">
    <text evidence="2">The sequence shown here is derived from an EMBL/GenBank/DDBJ whole genome shotgun (WGS) entry which is preliminary data.</text>
</comment>
<dbReference type="SUPFAM" id="SSF53756">
    <property type="entry name" value="UDP-Glycosyltransferase/glycogen phosphorylase"/>
    <property type="match status" value="1"/>
</dbReference>
<dbReference type="PANTHER" id="PTHR12526:SF635">
    <property type="entry name" value="GLYCOSYL TRANSFERASE GROUP 1"/>
    <property type="match status" value="1"/>
</dbReference>
<evidence type="ECO:0008006" key="4">
    <source>
        <dbReference type="Google" id="ProtNLM"/>
    </source>
</evidence>
<evidence type="ECO:0000313" key="3">
    <source>
        <dbReference type="Proteomes" id="UP001501285"/>
    </source>
</evidence>
<dbReference type="Pfam" id="PF13692">
    <property type="entry name" value="Glyco_trans_1_4"/>
    <property type="match status" value="1"/>
</dbReference>
<name>A0ABP5FG37_9MICO</name>
<dbReference type="Gene3D" id="3.40.50.2000">
    <property type="entry name" value="Glycogen Phosphorylase B"/>
    <property type="match status" value="2"/>
</dbReference>
<keyword evidence="3" id="KW-1185">Reference proteome</keyword>
<dbReference type="Proteomes" id="UP001501285">
    <property type="component" value="Unassembled WGS sequence"/>
</dbReference>
<feature type="compositionally biased region" description="Basic residues" evidence="1">
    <location>
        <begin position="8"/>
        <end position="18"/>
    </location>
</feature>
<reference evidence="3" key="1">
    <citation type="journal article" date="2019" name="Int. J. Syst. Evol. Microbiol.">
        <title>The Global Catalogue of Microorganisms (GCM) 10K type strain sequencing project: providing services to taxonomists for standard genome sequencing and annotation.</title>
        <authorList>
            <consortium name="The Broad Institute Genomics Platform"/>
            <consortium name="The Broad Institute Genome Sequencing Center for Infectious Disease"/>
            <person name="Wu L."/>
            <person name="Ma J."/>
        </authorList>
    </citation>
    <scope>NUCLEOTIDE SEQUENCE [LARGE SCALE GENOMIC DNA]</scope>
    <source>
        <strain evidence="3">JCM 14283</strain>
    </source>
</reference>
<gene>
    <name evidence="2" type="ORF">GCM10009740_14530</name>
</gene>
<evidence type="ECO:0000256" key="1">
    <source>
        <dbReference type="SAM" id="MobiDB-lite"/>
    </source>
</evidence>
<dbReference type="PANTHER" id="PTHR12526">
    <property type="entry name" value="GLYCOSYLTRANSFERASE"/>
    <property type="match status" value="1"/>
</dbReference>
<proteinExistence type="predicted"/>
<feature type="region of interest" description="Disordered" evidence="1">
    <location>
        <begin position="412"/>
        <end position="433"/>
    </location>
</feature>
<protein>
    <recommendedName>
        <fullName evidence="4">D-inositol 3-phosphate glycosyltransferase</fullName>
    </recommendedName>
</protein>
<evidence type="ECO:0000313" key="2">
    <source>
        <dbReference type="EMBL" id="GAA2025899.1"/>
    </source>
</evidence>
<feature type="region of interest" description="Disordered" evidence="1">
    <location>
        <begin position="1"/>
        <end position="29"/>
    </location>
</feature>
<sequence length="706" mass="73606">MSHDPRPPHRPSRGTGRRTRGEAAYGSTSDAGSAALRVAIVGPAHLDEETAVAHTAMLAHHLSDAGHEVTLVTWTAPSRSRSSVTAASAEHPHVAPFPRTIRALSRTRPDTWVRVGRRLRDVDAVLLVHPVPTSVPAHRALLQAAGAVHTGSLPHGAGPRPQSVVVCLDALPGRSRLVEGRLVSSLLSRVDSVLVPSAGQVSLARDLGAHHVSVAALPPLPAGGDGTARGWRRGPTRLLALEAAGRLDGLELLLRAVRAVPDVSLTVAGELRGADAARIGRLAADPALGGRVEVREGPLPADVLGALLGIHDVLALPYLSAPSTREVALGHLHGLPVLAFEVPPFSSQVTDGLDGLLVPCGDEDALTTALRRLGDPNVRRRLAEGVQTPDLTASWAHYLGAIETLSAPDRLAAAGPRDGAGSEPAGHAGRGLGPTLSRARQVAAPGARLVADRLVRSVAGQEVTDVAGRASDTVARRVRQAASRVLAGRRPLVTLQPGDLPDWVRATDVLGEPEQADDARRLSRILGLPRSLDDVAAWAALGALAAILRVRDDGLRSSVIVDEGGTRSLLSRWARAVGFAPVEIHFTGEHPSVAALDVDTGSLDVIVRIHPHGCDGEDVDHVLEQASWALGSGGLLVVTVPIGPRAAEGAIGPADVRAILARAHGLGFVLVGDLDGDVTARMRTAASRARADDAAYGLVRLTLRRR</sequence>
<accession>A0ABP5FG37</accession>
<dbReference type="CDD" id="cd03801">
    <property type="entry name" value="GT4_PimA-like"/>
    <property type="match status" value="1"/>
</dbReference>
<dbReference type="EMBL" id="BAAANB010000003">
    <property type="protein sequence ID" value="GAA2025899.1"/>
    <property type="molecule type" value="Genomic_DNA"/>
</dbReference>